<feature type="domain" description="DUF2423" evidence="2">
    <location>
        <begin position="1"/>
        <end position="44"/>
    </location>
</feature>
<dbReference type="OrthoDB" id="4087970at2759"/>
<proteinExistence type="predicted"/>
<dbReference type="EMBL" id="MU005969">
    <property type="protein sequence ID" value="KAF2861968.1"/>
    <property type="molecule type" value="Genomic_DNA"/>
</dbReference>
<dbReference type="PANTHER" id="PTHR28219">
    <property type="entry name" value="UPF0642 PROTEIN YBL028C"/>
    <property type="match status" value="1"/>
</dbReference>
<dbReference type="AlphaFoldDB" id="A0A6A7C5I1"/>
<evidence type="ECO:0000313" key="3">
    <source>
        <dbReference type="EMBL" id="KAF2861968.1"/>
    </source>
</evidence>
<feature type="non-terminal residue" evidence="3">
    <location>
        <position position="100"/>
    </location>
</feature>
<organism evidence="3 4">
    <name type="scientific">Piedraia hortae CBS 480.64</name>
    <dbReference type="NCBI Taxonomy" id="1314780"/>
    <lineage>
        <taxon>Eukaryota</taxon>
        <taxon>Fungi</taxon>
        <taxon>Dikarya</taxon>
        <taxon>Ascomycota</taxon>
        <taxon>Pezizomycotina</taxon>
        <taxon>Dothideomycetes</taxon>
        <taxon>Dothideomycetidae</taxon>
        <taxon>Capnodiales</taxon>
        <taxon>Piedraiaceae</taxon>
        <taxon>Piedraia</taxon>
    </lineage>
</organism>
<evidence type="ECO:0000259" key="2">
    <source>
        <dbReference type="Pfam" id="PF10338"/>
    </source>
</evidence>
<dbReference type="InterPro" id="IPR019434">
    <property type="entry name" value="DUF2423"/>
</dbReference>
<dbReference type="Pfam" id="PF10338">
    <property type="entry name" value="YBL028C_N"/>
    <property type="match status" value="1"/>
</dbReference>
<accession>A0A6A7C5I1</accession>
<sequence length="100" mass="11099">MAKSARASRVKKNKAALKTRVFGPVEQARSERLSAKLLQLAQQPKPVPEGEMDVELQAEPGDKVDGRADHAVMDVDGKKKTSNTTSNGFRLERNELQKRK</sequence>
<feature type="region of interest" description="Disordered" evidence="1">
    <location>
        <begin position="76"/>
        <end position="100"/>
    </location>
</feature>
<evidence type="ECO:0000313" key="4">
    <source>
        <dbReference type="Proteomes" id="UP000799421"/>
    </source>
</evidence>
<name>A0A6A7C5I1_9PEZI</name>
<dbReference type="Proteomes" id="UP000799421">
    <property type="component" value="Unassembled WGS sequence"/>
</dbReference>
<keyword evidence="4" id="KW-1185">Reference proteome</keyword>
<reference evidence="3" key="1">
    <citation type="journal article" date="2020" name="Stud. Mycol.">
        <title>101 Dothideomycetes genomes: a test case for predicting lifestyles and emergence of pathogens.</title>
        <authorList>
            <person name="Haridas S."/>
            <person name="Albert R."/>
            <person name="Binder M."/>
            <person name="Bloem J."/>
            <person name="Labutti K."/>
            <person name="Salamov A."/>
            <person name="Andreopoulos B."/>
            <person name="Baker S."/>
            <person name="Barry K."/>
            <person name="Bills G."/>
            <person name="Bluhm B."/>
            <person name="Cannon C."/>
            <person name="Castanera R."/>
            <person name="Culley D."/>
            <person name="Daum C."/>
            <person name="Ezra D."/>
            <person name="Gonzalez J."/>
            <person name="Henrissat B."/>
            <person name="Kuo A."/>
            <person name="Liang C."/>
            <person name="Lipzen A."/>
            <person name="Lutzoni F."/>
            <person name="Magnuson J."/>
            <person name="Mondo S."/>
            <person name="Nolan M."/>
            <person name="Ohm R."/>
            <person name="Pangilinan J."/>
            <person name="Park H.-J."/>
            <person name="Ramirez L."/>
            <person name="Alfaro M."/>
            <person name="Sun H."/>
            <person name="Tritt A."/>
            <person name="Yoshinaga Y."/>
            <person name="Zwiers L.-H."/>
            <person name="Turgeon B."/>
            <person name="Goodwin S."/>
            <person name="Spatafora J."/>
            <person name="Crous P."/>
            <person name="Grigoriev I."/>
        </authorList>
    </citation>
    <scope>NUCLEOTIDE SEQUENCE</scope>
    <source>
        <strain evidence="3">CBS 480.64</strain>
    </source>
</reference>
<dbReference type="GO" id="GO:0030687">
    <property type="term" value="C:preribosome, large subunit precursor"/>
    <property type="evidence" value="ECO:0007669"/>
    <property type="project" value="TreeGrafter"/>
</dbReference>
<gene>
    <name evidence="3" type="ORF">K470DRAFT_203233</name>
</gene>
<feature type="compositionally biased region" description="Basic and acidic residues" evidence="1">
    <location>
        <begin position="90"/>
        <end position="100"/>
    </location>
</feature>
<dbReference type="PANTHER" id="PTHR28219:SF1">
    <property type="entry name" value="UPF0642 PROTEIN YBL028C"/>
    <property type="match status" value="1"/>
</dbReference>
<evidence type="ECO:0000256" key="1">
    <source>
        <dbReference type="SAM" id="MobiDB-lite"/>
    </source>
</evidence>
<protein>
    <recommendedName>
        <fullName evidence="2">DUF2423 domain-containing protein</fullName>
    </recommendedName>
</protein>